<proteinExistence type="predicted"/>
<evidence type="ECO:0000256" key="1">
    <source>
        <dbReference type="SAM" id="MobiDB-lite"/>
    </source>
</evidence>
<dbReference type="SUPFAM" id="SSF160537">
    <property type="entry name" value="SpoVG-like"/>
    <property type="match status" value="1"/>
</dbReference>
<name>A0ABS1U4T7_9PROT</name>
<organism evidence="2 3">
    <name type="scientific">Belnapia arida</name>
    <dbReference type="NCBI Taxonomy" id="2804533"/>
    <lineage>
        <taxon>Bacteria</taxon>
        <taxon>Pseudomonadati</taxon>
        <taxon>Pseudomonadota</taxon>
        <taxon>Alphaproteobacteria</taxon>
        <taxon>Acetobacterales</taxon>
        <taxon>Roseomonadaceae</taxon>
        <taxon>Belnapia</taxon>
    </lineage>
</organism>
<feature type="region of interest" description="Disordered" evidence="1">
    <location>
        <begin position="58"/>
        <end position="81"/>
    </location>
</feature>
<reference evidence="2 3" key="1">
    <citation type="submission" date="2021-01" db="EMBL/GenBank/DDBJ databases">
        <title>Belnapia mucosa sp. nov. and Belnapia arida sp. nov., isolated from the Tabernas Desert (Almeria, Spain).</title>
        <authorList>
            <person name="Molina-Menor E."/>
            <person name="Vidal-Verdu A."/>
            <person name="Calonge A."/>
            <person name="Satari L."/>
            <person name="Pereto J."/>
            <person name="Porcar M."/>
        </authorList>
    </citation>
    <scope>NUCLEOTIDE SEQUENCE [LARGE SCALE GENOMIC DNA]</scope>
    <source>
        <strain evidence="2 3">T18</strain>
    </source>
</reference>
<sequence length="110" mass="11926">MSDTKTRPAGLALIGWKPRVQNSLRGFADVKLSSGLIVHEIVVHAANGKAWANLPSKPMIGRDGQVMRDPTTGKPKYNPILEWTDRPTADRFSAAVIDLIEASHPGAVRS</sequence>
<evidence type="ECO:0000313" key="3">
    <source>
        <dbReference type="Proteomes" id="UP000660885"/>
    </source>
</evidence>
<evidence type="ECO:0000313" key="2">
    <source>
        <dbReference type="EMBL" id="MBL6079701.1"/>
    </source>
</evidence>
<comment type="caution">
    <text evidence="2">The sequence shown here is derived from an EMBL/GenBank/DDBJ whole genome shotgun (WGS) entry which is preliminary data.</text>
</comment>
<accession>A0ABS1U4T7</accession>
<protein>
    <submittedName>
        <fullName evidence="2">Uncharacterized protein</fullName>
    </submittedName>
</protein>
<dbReference type="EMBL" id="JAETWB010000008">
    <property type="protein sequence ID" value="MBL6079701.1"/>
    <property type="molecule type" value="Genomic_DNA"/>
</dbReference>
<dbReference type="RefSeq" id="WP_202832951.1">
    <property type="nucleotide sequence ID" value="NZ_JAETWB010000008.1"/>
</dbReference>
<keyword evidence="3" id="KW-1185">Reference proteome</keyword>
<gene>
    <name evidence="2" type="ORF">JMJ56_16910</name>
</gene>
<dbReference type="InterPro" id="IPR036751">
    <property type="entry name" value="SpoVG_sf"/>
</dbReference>
<dbReference type="Proteomes" id="UP000660885">
    <property type="component" value="Unassembled WGS sequence"/>
</dbReference>